<reference evidence="2 3" key="1">
    <citation type="submission" date="2024-11" db="EMBL/GenBank/DDBJ databases">
        <title>A near-complete genome assembly of Cinchona calisaya.</title>
        <authorList>
            <person name="Lian D.C."/>
            <person name="Zhao X.W."/>
            <person name="Wei L."/>
        </authorList>
    </citation>
    <scope>NUCLEOTIDE SEQUENCE [LARGE SCALE GENOMIC DNA]</scope>
    <source>
        <tissue evidence="2">Nenye</tissue>
    </source>
</reference>
<dbReference type="PANTHER" id="PTHR31111:SF138">
    <property type="entry name" value="F-BOX ASSOCIATED DOMAIN-CONTAINING PROTEIN"/>
    <property type="match status" value="1"/>
</dbReference>
<comment type="caution">
    <text evidence="2">The sequence shown here is derived from an EMBL/GenBank/DDBJ whole genome shotgun (WGS) entry which is preliminary data.</text>
</comment>
<dbReference type="Pfam" id="PF00646">
    <property type="entry name" value="F-box"/>
    <property type="match status" value="1"/>
</dbReference>
<dbReference type="Proteomes" id="UP001630127">
    <property type="component" value="Unassembled WGS sequence"/>
</dbReference>
<dbReference type="EMBL" id="JBJUIK010000015">
    <property type="protein sequence ID" value="KAL3501608.1"/>
    <property type="molecule type" value="Genomic_DNA"/>
</dbReference>
<feature type="domain" description="F-box" evidence="1">
    <location>
        <begin position="21"/>
        <end position="70"/>
    </location>
</feature>
<organism evidence="2 3">
    <name type="scientific">Cinchona calisaya</name>
    <dbReference type="NCBI Taxonomy" id="153742"/>
    <lineage>
        <taxon>Eukaryota</taxon>
        <taxon>Viridiplantae</taxon>
        <taxon>Streptophyta</taxon>
        <taxon>Embryophyta</taxon>
        <taxon>Tracheophyta</taxon>
        <taxon>Spermatophyta</taxon>
        <taxon>Magnoliopsida</taxon>
        <taxon>eudicotyledons</taxon>
        <taxon>Gunneridae</taxon>
        <taxon>Pentapetalae</taxon>
        <taxon>asterids</taxon>
        <taxon>lamiids</taxon>
        <taxon>Gentianales</taxon>
        <taxon>Rubiaceae</taxon>
        <taxon>Cinchonoideae</taxon>
        <taxon>Cinchoneae</taxon>
        <taxon>Cinchona</taxon>
    </lineage>
</organism>
<dbReference type="PANTHER" id="PTHR31111">
    <property type="entry name" value="BNAA05G37150D PROTEIN-RELATED"/>
    <property type="match status" value="1"/>
</dbReference>
<evidence type="ECO:0000313" key="3">
    <source>
        <dbReference type="Proteomes" id="UP001630127"/>
    </source>
</evidence>
<protein>
    <recommendedName>
        <fullName evidence="1">F-box domain-containing protein</fullName>
    </recommendedName>
</protein>
<dbReference type="Pfam" id="PF08268">
    <property type="entry name" value="FBA_3"/>
    <property type="match status" value="1"/>
</dbReference>
<dbReference type="InterPro" id="IPR013187">
    <property type="entry name" value="F-box-assoc_dom_typ3"/>
</dbReference>
<dbReference type="InterPro" id="IPR036047">
    <property type="entry name" value="F-box-like_dom_sf"/>
</dbReference>
<dbReference type="NCBIfam" id="TIGR01640">
    <property type="entry name" value="F_box_assoc_1"/>
    <property type="match status" value="1"/>
</dbReference>
<evidence type="ECO:0000259" key="1">
    <source>
        <dbReference type="PROSITE" id="PS50181"/>
    </source>
</evidence>
<name>A0ABD2Y3B5_9GENT</name>
<accession>A0ABD2Y3B5</accession>
<dbReference type="SUPFAM" id="SSF81383">
    <property type="entry name" value="F-box domain"/>
    <property type="match status" value="1"/>
</dbReference>
<sequence>MINYQNPKHNFLDEMKRTSRGNYVVQIPEEIVLEILKELPAKSLLRFKCVSKGWRNMIEDPEFVDAYRVRSRKHSTNILVRKNCFGMNQEGKNRPMDKFFLVDSNRKSVPIAVPELIYEEMFLSNFVRPYVMRPVEGLVCLNNLIWNPTTGKIIDLPPRNITNSRDIIARGYKLELEIEIFLGFDASSKKYKVLSICHTRVQEKSHPEVFIVGWQDEELPDTKILTLGTNSWRNTTNCSLSEELQRGFRVYGFCSIKSVIYFQINFVANILAFDFSQEKFQLISFPDEDTMPRMIEVRDCLGLMNRECTKIWILEDFKDRKWNVVNILWPSSWIVNPLYFSNEDGSMFVKPVGSVQSGEILFKCTKRKKSLGLRGNSYSYELSYFCYDMEQRSTGTFHILDAYKEDTVDIYPKHVETLYP</sequence>
<dbReference type="Gene3D" id="1.20.1280.50">
    <property type="match status" value="1"/>
</dbReference>
<gene>
    <name evidence="2" type="ORF">ACH5RR_036057</name>
</gene>
<keyword evidence="3" id="KW-1185">Reference proteome</keyword>
<proteinExistence type="predicted"/>
<dbReference type="CDD" id="cd22157">
    <property type="entry name" value="F-box_AtFBW1-like"/>
    <property type="match status" value="1"/>
</dbReference>
<dbReference type="AlphaFoldDB" id="A0ABD2Y3B5"/>
<evidence type="ECO:0000313" key="2">
    <source>
        <dbReference type="EMBL" id="KAL3501608.1"/>
    </source>
</evidence>
<dbReference type="InterPro" id="IPR001810">
    <property type="entry name" value="F-box_dom"/>
</dbReference>
<dbReference type="InterPro" id="IPR017451">
    <property type="entry name" value="F-box-assoc_interact_dom"/>
</dbReference>
<dbReference type="SMART" id="SM00256">
    <property type="entry name" value="FBOX"/>
    <property type="match status" value="1"/>
</dbReference>
<dbReference type="PROSITE" id="PS50181">
    <property type="entry name" value="FBOX"/>
    <property type="match status" value="1"/>
</dbReference>